<evidence type="ECO:0000313" key="4">
    <source>
        <dbReference type="Proteomes" id="UP000465305"/>
    </source>
</evidence>
<reference evidence="3 4" key="1">
    <citation type="journal article" date="2019" name="Emerg. Microbes Infect.">
        <title>Comprehensive subspecies identification of 175 nontuberculous mycobacteria species based on 7547 genomic profiles.</title>
        <authorList>
            <person name="Matsumoto Y."/>
            <person name="Kinjo T."/>
            <person name="Motooka D."/>
            <person name="Nabeya D."/>
            <person name="Jung N."/>
            <person name="Uechi K."/>
            <person name="Horii T."/>
            <person name="Iida T."/>
            <person name="Fujita J."/>
            <person name="Nakamura S."/>
        </authorList>
    </citation>
    <scope>NUCLEOTIDE SEQUENCE [LARGE SCALE GENOMIC DNA]</scope>
    <source>
        <strain evidence="3 4">JCM 30723</strain>
    </source>
</reference>
<accession>A0A7I9Y7B8</accession>
<organism evidence="3 4">
    <name type="scientific">Mycolicibacter algericus</name>
    <name type="common">Mycobacterium algericum</name>
    <dbReference type="NCBI Taxonomy" id="1288388"/>
    <lineage>
        <taxon>Bacteria</taxon>
        <taxon>Bacillati</taxon>
        <taxon>Actinomycetota</taxon>
        <taxon>Actinomycetes</taxon>
        <taxon>Mycobacteriales</taxon>
        <taxon>Mycobacteriaceae</taxon>
        <taxon>Mycolicibacter</taxon>
    </lineage>
</organism>
<sequence length="796" mass="84505">MTSLPTDAAGSDLDAARYGAERADQISDTYTVPVFPVAANGKTPATRHGFHDAVTGTERIHALFDQHGLACAGNIGAPVTAGRLVLDFDLPAAGKWGRGTTDDHIAAVQRVEQVIDHMYQAGLLALPSWVIRTASGGFHIWQAIPDGTDSDRWPGKISIDGYALIDLRKPGKHYVLMPGSVMHGRNEDTGDTWTGEYTEILGPGTGVPLAAAPTKLIEFLDNYRKPTTPRPAAGLPPTITTAGGQDQARAVAAISALVAKLATTGRGQRHDRLIKWGKSAFQTAIYYGLDLDQVEAQLRAAAISNGYAADDGETAMNTDIADARRFAEQDGGRPLEDRPYNGTAIGPDSTTFVYADPAADTNTAHDAGGPPVAGRIGGNIDVRPLEGDFWTCRPQSLGLIHAAAVARMCSPWGVFGHVAARTLADVPPHCELPDLIGRGSLNFIAALAASSSGGKSASGHVAANLTGPLGAKEAGLGSGEGFLDAYRQPADPTSEPPAPQWRESVLFDVDEIDQLAALNNRTGSTSKSVIRTAFSGGTIAFGYRGRTEDVLKAGTYRACITVGVQPARAGALFDDAGGGTPQRFAWFPAADPRVSISHADSEQRALAQPPRRGAFPGGHYRPGHPQHIKIPEAAREAVLLAAEARGRGEVAALDGHALFVRLKLAYAIAVLDGRPDRISADDWRLSGIAATVSAATRDWVLEGLNEARHADAEQVGNTRGRQQFAADATRAALADAAHQRVAEKVLRYLGDTGELTTTELNRKLSSRDKPHLPRVLDALGEAERIERVEKRWRLKK</sequence>
<proteinExistence type="predicted"/>
<dbReference type="RefSeq" id="WP_163762313.1">
    <property type="nucleotide sequence ID" value="NZ_BLKY01000001.1"/>
</dbReference>
<comment type="caution">
    <text evidence="3">The sequence shown here is derived from an EMBL/GenBank/DDBJ whole genome shotgun (WGS) entry which is preliminary data.</text>
</comment>
<dbReference type="AlphaFoldDB" id="A0A7I9Y7B8"/>
<dbReference type="Pfam" id="PF09250">
    <property type="entry name" value="Prim-Pol"/>
    <property type="match status" value="1"/>
</dbReference>
<dbReference type="SUPFAM" id="SSF56747">
    <property type="entry name" value="Prim-pol domain"/>
    <property type="match status" value="1"/>
</dbReference>
<evidence type="ECO:0000259" key="2">
    <source>
        <dbReference type="SMART" id="SM00943"/>
    </source>
</evidence>
<dbReference type="EMBL" id="BLKY01000001">
    <property type="protein sequence ID" value="GFG84568.1"/>
    <property type="molecule type" value="Genomic_DNA"/>
</dbReference>
<protein>
    <recommendedName>
        <fullName evidence="2">DNA primase/polymerase bifunctional N-terminal domain-containing protein</fullName>
    </recommendedName>
</protein>
<evidence type="ECO:0000313" key="3">
    <source>
        <dbReference type="EMBL" id="GFG84568.1"/>
    </source>
</evidence>
<dbReference type="InterPro" id="IPR015330">
    <property type="entry name" value="DNA_primase/pol_bifunc_N"/>
</dbReference>
<feature type="domain" description="DNA primase/polymerase bifunctional N-terminal" evidence="2">
    <location>
        <begin position="23"/>
        <end position="216"/>
    </location>
</feature>
<name>A0A7I9Y7B8_MYCAL</name>
<dbReference type="SMART" id="SM00943">
    <property type="entry name" value="Prim-Pol"/>
    <property type="match status" value="1"/>
</dbReference>
<dbReference type="Proteomes" id="UP000465305">
    <property type="component" value="Unassembled WGS sequence"/>
</dbReference>
<gene>
    <name evidence="3" type="ORF">MALGJ_12440</name>
</gene>
<evidence type="ECO:0000256" key="1">
    <source>
        <dbReference type="SAM" id="MobiDB-lite"/>
    </source>
</evidence>
<feature type="region of interest" description="Disordered" evidence="1">
    <location>
        <begin position="599"/>
        <end position="623"/>
    </location>
</feature>